<evidence type="ECO:0000313" key="3">
    <source>
        <dbReference type="Proteomes" id="UP000010846"/>
    </source>
</evidence>
<dbReference type="InterPro" id="IPR007159">
    <property type="entry name" value="SpoVT-AbrB_dom"/>
</dbReference>
<sequence>MAETTRVSQKGQATIPQSLREKFDIEPGDQVVWWESDDGIVLKKREPSSGRGMLVPDDTTEEEREAVAATLAEEIRDRRDSEWTE</sequence>
<dbReference type="AlphaFoldDB" id="L0I8U7"/>
<reference evidence="2" key="1">
    <citation type="submission" date="2011-09" db="EMBL/GenBank/DDBJ databases">
        <title>Complete sequence of Halovivax ruber XH-70.</title>
        <authorList>
            <consortium name="US DOE Joint Genome Institute"/>
            <person name="Lucas S."/>
            <person name="Han J."/>
            <person name="Lapidus A."/>
            <person name="Cheng J.-F."/>
            <person name="Goodwin L."/>
            <person name="Pitluck S."/>
            <person name="Peters L."/>
            <person name="Mikhailova N."/>
            <person name="Davenport K."/>
            <person name="Detter J.C."/>
            <person name="Han C."/>
            <person name="Tapia R."/>
            <person name="Land M."/>
            <person name="Hauser L."/>
            <person name="Kyrpides N."/>
            <person name="Ivanova N."/>
            <person name="Pagani I."/>
            <person name="Sproer C."/>
            <person name="Anderson I."/>
            <person name="Woyke T."/>
        </authorList>
    </citation>
    <scope>NUCLEOTIDE SEQUENCE</scope>
    <source>
        <strain evidence="2">XH-70</strain>
    </source>
</reference>
<dbReference type="OrthoDB" id="30861at2157"/>
<dbReference type="Gene3D" id="2.10.260.10">
    <property type="match status" value="1"/>
</dbReference>
<dbReference type="SUPFAM" id="SSF89447">
    <property type="entry name" value="AbrB/MazE/MraZ-like"/>
    <property type="match status" value="1"/>
</dbReference>
<keyword evidence="3" id="KW-1185">Reference proteome</keyword>
<dbReference type="Proteomes" id="UP000010846">
    <property type="component" value="Chromosome"/>
</dbReference>
<dbReference type="GeneID" id="14375807"/>
<dbReference type="KEGG" id="hru:Halru_0499"/>
<accession>L0I8U7</accession>
<protein>
    <submittedName>
        <fullName evidence="2">Looped-hinge helix DNA binding domain, AbrB family</fullName>
    </submittedName>
</protein>
<gene>
    <name evidence="2" type="ordered locus">Halru_0499</name>
</gene>
<proteinExistence type="predicted"/>
<dbReference type="NCBIfam" id="TIGR01439">
    <property type="entry name" value="lp_hng_hel_AbrB"/>
    <property type="match status" value="1"/>
</dbReference>
<evidence type="ECO:0000313" key="2">
    <source>
        <dbReference type="EMBL" id="AGB15134.1"/>
    </source>
</evidence>
<dbReference type="GO" id="GO:0003677">
    <property type="term" value="F:DNA binding"/>
    <property type="evidence" value="ECO:0007669"/>
    <property type="project" value="InterPro"/>
</dbReference>
<organism evidence="2 3">
    <name type="scientific">Halovivax ruber (strain DSM 18193 / JCM 13892 / XH-70)</name>
    <dbReference type="NCBI Taxonomy" id="797302"/>
    <lineage>
        <taxon>Archaea</taxon>
        <taxon>Methanobacteriati</taxon>
        <taxon>Methanobacteriota</taxon>
        <taxon>Stenosarchaea group</taxon>
        <taxon>Halobacteria</taxon>
        <taxon>Halobacteriales</taxon>
        <taxon>Natrialbaceae</taxon>
        <taxon>Halovivax</taxon>
    </lineage>
</organism>
<evidence type="ECO:0000259" key="1">
    <source>
        <dbReference type="SMART" id="SM00966"/>
    </source>
</evidence>
<dbReference type="Pfam" id="PF04014">
    <property type="entry name" value="MazE_antitoxin"/>
    <property type="match status" value="1"/>
</dbReference>
<dbReference type="HOGENOM" id="CLU_158484_9_3_2"/>
<name>L0I8U7_HALRX</name>
<dbReference type="EMBL" id="CP003050">
    <property type="protein sequence ID" value="AGB15134.1"/>
    <property type="molecule type" value="Genomic_DNA"/>
</dbReference>
<dbReference type="SMART" id="SM00966">
    <property type="entry name" value="SpoVT_AbrB"/>
    <property type="match status" value="1"/>
</dbReference>
<dbReference type="eggNOG" id="arCOG00818">
    <property type="taxonomic scope" value="Archaea"/>
</dbReference>
<feature type="domain" description="SpoVT-AbrB" evidence="1">
    <location>
        <begin position="5"/>
        <end position="48"/>
    </location>
</feature>
<dbReference type="InterPro" id="IPR037914">
    <property type="entry name" value="SpoVT-AbrB_sf"/>
</dbReference>
<dbReference type="STRING" id="797302.Halru_0499"/>
<dbReference type="RefSeq" id="WP_015299818.1">
    <property type="nucleotide sequence ID" value="NC_019964.1"/>
</dbReference>